<dbReference type="GO" id="GO:0008408">
    <property type="term" value="F:3'-5' exonuclease activity"/>
    <property type="evidence" value="ECO:0007669"/>
    <property type="project" value="InterPro"/>
</dbReference>
<evidence type="ECO:0000259" key="4">
    <source>
        <dbReference type="SMART" id="SM00482"/>
    </source>
</evidence>
<dbReference type="InterPro" id="IPR002562">
    <property type="entry name" value="3'-5'_exonuclease_dom"/>
</dbReference>
<dbReference type="GO" id="GO:0003887">
    <property type="term" value="F:DNA-directed DNA polymerase activity"/>
    <property type="evidence" value="ECO:0007669"/>
    <property type="project" value="InterPro"/>
</dbReference>
<dbReference type="InterPro" id="IPR036397">
    <property type="entry name" value="RNaseH_sf"/>
</dbReference>
<reference evidence="5" key="1">
    <citation type="journal article" date="2021" name="Proc. Natl. Acad. Sci. U.S.A.">
        <title>A Catalog of Tens of Thousands of Viruses from Human Metagenomes Reveals Hidden Associations with Chronic Diseases.</title>
        <authorList>
            <person name="Tisza M.J."/>
            <person name="Buck C.B."/>
        </authorList>
    </citation>
    <scope>NUCLEOTIDE SEQUENCE</scope>
    <source>
        <strain evidence="5">CtSA812</strain>
    </source>
</reference>
<feature type="domain" description="DNA-directed DNA polymerase family A palm" evidence="4">
    <location>
        <begin position="381"/>
        <end position="599"/>
    </location>
</feature>
<evidence type="ECO:0000256" key="3">
    <source>
        <dbReference type="SAM" id="Coils"/>
    </source>
</evidence>
<dbReference type="NCBIfam" id="NF011541">
    <property type="entry name" value="PRK14975.2-1"/>
    <property type="match status" value="1"/>
</dbReference>
<dbReference type="GO" id="GO:0006302">
    <property type="term" value="P:double-strand break repair"/>
    <property type="evidence" value="ECO:0007669"/>
    <property type="project" value="TreeGrafter"/>
</dbReference>
<keyword evidence="3" id="KW-0175">Coiled coil</keyword>
<evidence type="ECO:0000313" key="5">
    <source>
        <dbReference type="EMBL" id="DAF88991.1"/>
    </source>
</evidence>
<dbReference type="GO" id="GO:0006261">
    <property type="term" value="P:DNA-templated DNA replication"/>
    <property type="evidence" value="ECO:0007669"/>
    <property type="project" value="InterPro"/>
</dbReference>
<dbReference type="Gene3D" id="3.30.70.370">
    <property type="match status" value="1"/>
</dbReference>
<dbReference type="EMBL" id="BK016000">
    <property type="protein sequence ID" value="DAF88991.1"/>
    <property type="molecule type" value="Genomic_DNA"/>
</dbReference>
<name>A0A8S5U3F4_9CAUD</name>
<evidence type="ECO:0000256" key="2">
    <source>
        <dbReference type="ARBA" id="ARBA00023109"/>
    </source>
</evidence>
<dbReference type="Pfam" id="PF00476">
    <property type="entry name" value="DNA_pol_A"/>
    <property type="match status" value="1"/>
</dbReference>
<sequence length="641" mass="72900">MITEYNCVTTVDGIKDYIGGSGIVAFDFETAPDDPYREEDKAALDPARAHIVGCSFSVKEGTGIYVPIAHRVGTNIDKDAFFAFLTAFLMDKSTIKIAHNIAFESSMAYARGIVIQAPVYDTICASQMSLKSIYEFRKLNESGLKRLAEELFGEPLPSFSNVTDGKHFDELDAQDEETVRYGSADSDFALRLYHKFNDWFDRYLPKHRYIVEEIESPTAVYLGIMKTNGIPVNLPLMQERKAEAENEMERIRREIEFIIGDVNIGANCSTQAFKNYLYKDLGLPILKTTETNREAADDMTMTLLKEWCDENRPELSELFTLVQEYRKWGKIKSTYIDGYLKYLNPVTGCIHPELFALSTDTGRMNCRNPNAQNMPRKTNDPIGVRNFIKAPEGCLILSLDFSQIELRVGAFYCRDERMLDTYRKNGDIHAATTSVIFGVSYEEAQDKHSEDYKEHRTIAKNVNFGTFYGLFPRGLQKTLKFKAGVEKSVSECEEILFNLKHGYKGLTAWQEETKAEAARRMYSETWLGRRRYLPGITSDNWGQKSFAERCSLNTPIQGTAADILKLAITRILAGLPEREWLKPILQIHDELTFIIPEDRLSEAVAFIRACMEEKPFPEFDLPLIAEASAGPTFGMMEELED</sequence>
<keyword evidence="1" id="KW-0235">DNA replication</keyword>
<dbReference type="Gene3D" id="1.20.1060.10">
    <property type="entry name" value="Taq DNA Polymerase, Chain T, domain 4"/>
    <property type="match status" value="1"/>
</dbReference>
<accession>A0A8S5U3F4</accession>
<dbReference type="SMART" id="SM00482">
    <property type="entry name" value="POLAc"/>
    <property type="match status" value="1"/>
</dbReference>
<dbReference type="InterPro" id="IPR012337">
    <property type="entry name" value="RNaseH-like_sf"/>
</dbReference>
<dbReference type="Gene3D" id="1.10.150.20">
    <property type="entry name" value="5' to 3' exonuclease, C-terminal subdomain"/>
    <property type="match status" value="1"/>
</dbReference>
<dbReference type="SUPFAM" id="SSF53098">
    <property type="entry name" value="Ribonuclease H-like"/>
    <property type="match status" value="1"/>
</dbReference>
<dbReference type="CDD" id="cd06139">
    <property type="entry name" value="DNA_polA_I_Ecoli_like_exo"/>
    <property type="match status" value="1"/>
</dbReference>
<dbReference type="InterPro" id="IPR001098">
    <property type="entry name" value="DNA-dir_DNA_pol_A_palm_dom"/>
</dbReference>
<protein>
    <submittedName>
        <fullName evidence="5">DNA polymerase</fullName>
    </submittedName>
</protein>
<feature type="coiled-coil region" evidence="3">
    <location>
        <begin position="234"/>
        <end position="261"/>
    </location>
</feature>
<dbReference type="PANTHER" id="PTHR10133">
    <property type="entry name" value="DNA POLYMERASE I"/>
    <property type="match status" value="1"/>
</dbReference>
<dbReference type="PRINTS" id="PR00868">
    <property type="entry name" value="DNAPOLI"/>
</dbReference>
<dbReference type="PANTHER" id="PTHR10133:SF27">
    <property type="entry name" value="DNA POLYMERASE NU"/>
    <property type="match status" value="1"/>
</dbReference>
<dbReference type="GO" id="GO:0003677">
    <property type="term" value="F:DNA binding"/>
    <property type="evidence" value="ECO:0007669"/>
    <property type="project" value="InterPro"/>
</dbReference>
<dbReference type="GO" id="GO:0039693">
    <property type="term" value="P:viral DNA genome replication"/>
    <property type="evidence" value="ECO:0007669"/>
    <property type="project" value="UniProtKB-KW"/>
</dbReference>
<evidence type="ECO:0000256" key="1">
    <source>
        <dbReference type="ARBA" id="ARBA00022705"/>
    </source>
</evidence>
<dbReference type="InterPro" id="IPR043502">
    <property type="entry name" value="DNA/RNA_pol_sf"/>
</dbReference>
<organism evidence="5">
    <name type="scientific">Siphoviridae sp. ctSA812</name>
    <dbReference type="NCBI Taxonomy" id="2825508"/>
    <lineage>
        <taxon>Viruses</taxon>
        <taxon>Duplodnaviria</taxon>
        <taxon>Heunggongvirae</taxon>
        <taxon>Uroviricota</taxon>
        <taxon>Caudoviricetes</taxon>
    </lineage>
</organism>
<dbReference type="Pfam" id="PF01612">
    <property type="entry name" value="DNA_pol_A_exo1"/>
    <property type="match status" value="1"/>
</dbReference>
<dbReference type="SUPFAM" id="SSF56672">
    <property type="entry name" value="DNA/RNA polymerases"/>
    <property type="match status" value="1"/>
</dbReference>
<dbReference type="Gene3D" id="3.30.420.10">
    <property type="entry name" value="Ribonuclease H-like superfamily/Ribonuclease H"/>
    <property type="match status" value="1"/>
</dbReference>
<proteinExistence type="predicted"/>
<keyword evidence="2" id="KW-1194">Viral DNA replication</keyword>
<dbReference type="InterPro" id="IPR002298">
    <property type="entry name" value="DNA_polymerase_A"/>
</dbReference>